<gene>
    <name evidence="2" type="ORF">DGQ38_06300</name>
</gene>
<sequence length="93" mass="10883">EEENNEESEEEITGNFKVLYLSEEQSVYLENPQLIQIKRLLIYNINGSLIKAFYDIPIISEIYIPMESKMSSAVYILKIYTEKGVTNLKFVRN</sequence>
<name>A0A3D5IXN8_9FLAO</name>
<feature type="non-terminal residue" evidence="2">
    <location>
        <position position="1"/>
    </location>
</feature>
<keyword evidence="1" id="KW-0732">Signal</keyword>
<dbReference type="AlphaFoldDB" id="A0A3D5IXN8"/>
<reference evidence="2 3" key="1">
    <citation type="journal article" date="2018" name="Nat. Biotechnol.">
        <title>A standardized bacterial taxonomy based on genome phylogeny substantially revises the tree of life.</title>
        <authorList>
            <person name="Parks D.H."/>
            <person name="Chuvochina M."/>
            <person name="Waite D.W."/>
            <person name="Rinke C."/>
            <person name="Skarshewski A."/>
            <person name="Chaumeil P.A."/>
            <person name="Hugenholtz P."/>
        </authorList>
    </citation>
    <scope>NUCLEOTIDE SEQUENCE [LARGE SCALE GENOMIC DNA]</scope>
    <source>
        <strain evidence="2">UBA9359</strain>
    </source>
</reference>
<evidence type="ECO:0008006" key="4">
    <source>
        <dbReference type="Google" id="ProtNLM"/>
    </source>
</evidence>
<organism evidence="2 3">
    <name type="scientific">Zunongwangia profunda</name>
    <dbReference type="NCBI Taxonomy" id="398743"/>
    <lineage>
        <taxon>Bacteria</taxon>
        <taxon>Pseudomonadati</taxon>
        <taxon>Bacteroidota</taxon>
        <taxon>Flavobacteriia</taxon>
        <taxon>Flavobacteriales</taxon>
        <taxon>Flavobacteriaceae</taxon>
        <taxon>Zunongwangia</taxon>
    </lineage>
</organism>
<accession>A0A3D5IXN8</accession>
<evidence type="ECO:0000313" key="3">
    <source>
        <dbReference type="Proteomes" id="UP000264330"/>
    </source>
</evidence>
<evidence type="ECO:0000256" key="1">
    <source>
        <dbReference type="ARBA" id="ARBA00022729"/>
    </source>
</evidence>
<comment type="caution">
    <text evidence="2">The sequence shown here is derived from an EMBL/GenBank/DDBJ whole genome shotgun (WGS) entry which is preliminary data.</text>
</comment>
<proteinExistence type="predicted"/>
<dbReference type="Proteomes" id="UP000264330">
    <property type="component" value="Unassembled WGS sequence"/>
</dbReference>
<dbReference type="InterPro" id="IPR026444">
    <property type="entry name" value="Secre_tail"/>
</dbReference>
<protein>
    <recommendedName>
        <fullName evidence="4">Secretion system C-terminal sorting domain-containing protein</fullName>
    </recommendedName>
</protein>
<dbReference type="NCBIfam" id="TIGR04183">
    <property type="entry name" value="Por_Secre_tail"/>
    <property type="match status" value="1"/>
</dbReference>
<dbReference type="EMBL" id="DPMF01000143">
    <property type="protein sequence ID" value="HCV80645.1"/>
    <property type="molecule type" value="Genomic_DNA"/>
</dbReference>
<evidence type="ECO:0000313" key="2">
    <source>
        <dbReference type="EMBL" id="HCV80645.1"/>
    </source>
</evidence>